<accession>A0A8J2MUW1</accession>
<name>A0A8J2MUW1_COTCN</name>
<dbReference type="Proteomes" id="UP000786811">
    <property type="component" value="Unassembled WGS sequence"/>
</dbReference>
<dbReference type="EMBL" id="CAJNRD030001121">
    <property type="protein sequence ID" value="CAG5096807.1"/>
    <property type="molecule type" value="Genomic_DNA"/>
</dbReference>
<gene>
    <name evidence="1" type="ORF">HICCMSTLAB_LOCUS8395</name>
</gene>
<protein>
    <submittedName>
        <fullName evidence="1">Uncharacterized protein</fullName>
    </submittedName>
</protein>
<feature type="non-terminal residue" evidence="1">
    <location>
        <position position="1"/>
    </location>
</feature>
<proteinExistence type="predicted"/>
<comment type="caution">
    <text evidence="1">The sequence shown here is derived from an EMBL/GenBank/DDBJ whole genome shotgun (WGS) entry which is preliminary data.</text>
</comment>
<dbReference type="OrthoDB" id="7617012at2759"/>
<reference evidence="1" key="1">
    <citation type="submission" date="2021-04" db="EMBL/GenBank/DDBJ databases">
        <authorList>
            <person name="Chebbi M.A.C M."/>
        </authorList>
    </citation>
    <scope>NUCLEOTIDE SEQUENCE</scope>
</reference>
<evidence type="ECO:0000313" key="1">
    <source>
        <dbReference type="EMBL" id="CAG5096807.1"/>
    </source>
</evidence>
<dbReference type="AlphaFoldDB" id="A0A8J2MUW1"/>
<organism evidence="1 2">
    <name type="scientific">Cotesia congregata</name>
    <name type="common">Parasitoid wasp</name>
    <name type="synonym">Apanteles congregatus</name>
    <dbReference type="NCBI Taxonomy" id="51543"/>
    <lineage>
        <taxon>Eukaryota</taxon>
        <taxon>Metazoa</taxon>
        <taxon>Ecdysozoa</taxon>
        <taxon>Arthropoda</taxon>
        <taxon>Hexapoda</taxon>
        <taxon>Insecta</taxon>
        <taxon>Pterygota</taxon>
        <taxon>Neoptera</taxon>
        <taxon>Endopterygota</taxon>
        <taxon>Hymenoptera</taxon>
        <taxon>Apocrita</taxon>
        <taxon>Ichneumonoidea</taxon>
        <taxon>Braconidae</taxon>
        <taxon>Microgastrinae</taxon>
        <taxon>Cotesia</taxon>
    </lineage>
</organism>
<evidence type="ECO:0000313" key="2">
    <source>
        <dbReference type="Proteomes" id="UP000786811"/>
    </source>
</evidence>
<sequence length="253" mass="28778">MSLTPNQNISLTDALSFFPKFEGNPSELIDFLNCCKEAKSVLPEAAEGNLTKLIYGSKLGAKVKTSLNIAVPVTIAGLTSELKKIYVPNKTLFQLQGELGRMYQKDTESVVEFVNRLRKKGREIMDGEKFPFRQANRVENGVMYIPPRSESTFFIEVQNPEVREGFIPKLRICKGVFAGNCLVRINNMNRAYLQIYNTTEEEVAVKIPNLAVREIEQVMTLDLSSKNPYNRLSITKPIFNNNQNIPDFDRFER</sequence>
<keyword evidence="2" id="KW-1185">Reference proteome</keyword>